<evidence type="ECO:0008006" key="5">
    <source>
        <dbReference type="Google" id="ProtNLM"/>
    </source>
</evidence>
<evidence type="ECO:0000256" key="1">
    <source>
        <dbReference type="SAM" id="Phobius"/>
    </source>
</evidence>
<evidence type="ECO:0000256" key="2">
    <source>
        <dbReference type="SAM" id="SignalP"/>
    </source>
</evidence>
<feature type="chain" id="PRO_5017079439" description="EfeO-type cupredoxin-like domain-containing protein" evidence="2">
    <location>
        <begin position="26"/>
        <end position="142"/>
    </location>
</feature>
<dbReference type="EMBL" id="CP031165">
    <property type="protein sequence ID" value="AXV06438.1"/>
    <property type="molecule type" value="Genomic_DNA"/>
</dbReference>
<proteinExistence type="predicted"/>
<gene>
    <name evidence="3" type="ORF">DVS28_a1747</name>
</gene>
<keyword evidence="4" id="KW-1185">Reference proteome</keyword>
<feature type="transmembrane region" description="Helical" evidence="1">
    <location>
        <begin position="118"/>
        <end position="138"/>
    </location>
</feature>
<protein>
    <recommendedName>
        <fullName evidence="5">EfeO-type cupredoxin-like domain-containing protein</fullName>
    </recommendedName>
</protein>
<dbReference type="Gene3D" id="2.60.40.420">
    <property type="entry name" value="Cupredoxins - blue copper proteins"/>
    <property type="match status" value="1"/>
</dbReference>
<dbReference type="KEGG" id="euz:DVS28_a1747"/>
<keyword evidence="1" id="KW-1133">Transmembrane helix</keyword>
<keyword evidence="1" id="KW-0812">Transmembrane</keyword>
<evidence type="ECO:0000313" key="3">
    <source>
        <dbReference type="EMBL" id="AXV06438.1"/>
    </source>
</evidence>
<accession>A0A346XW41</accession>
<name>A0A346XW41_9ACTN</name>
<organism evidence="3 4">
    <name type="scientific">Euzebya pacifica</name>
    <dbReference type="NCBI Taxonomy" id="1608957"/>
    <lineage>
        <taxon>Bacteria</taxon>
        <taxon>Bacillati</taxon>
        <taxon>Actinomycetota</taxon>
        <taxon>Nitriliruptoria</taxon>
        <taxon>Euzebyales</taxon>
    </lineage>
</organism>
<dbReference type="RefSeq" id="WP_114591090.1">
    <property type="nucleotide sequence ID" value="NZ_CAXIBR010000012.1"/>
</dbReference>
<dbReference type="OrthoDB" id="7856719at2"/>
<reference evidence="3 4" key="1">
    <citation type="submission" date="2018-09" db="EMBL/GenBank/DDBJ databases">
        <title>Complete genome sequence of Euzebya sp. DY32-46 isolated from seawater of Pacific Ocean.</title>
        <authorList>
            <person name="Xu L."/>
            <person name="Wu Y.-H."/>
            <person name="Xu X.-W."/>
        </authorList>
    </citation>
    <scope>NUCLEOTIDE SEQUENCE [LARGE SCALE GENOMIC DNA]</scope>
    <source>
        <strain evidence="3 4">DY32-46</strain>
    </source>
</reference>
<evidence type="ECO:0000313" key="4">
    <source>
        <dbReference type="Proteomes" id="UP000264006"/>
    </source>
</evidence>
<keyword evidence="2" id="KW-0732">Signal</keyword>
<feature type="signal peptide" evidence="2">
    <location>
        <begin position="1"/>
        <end position="25"/>
    </location>
</feature>
<dbReference type="AlphaFoldDB" id="A0A346XW41"/>
<dbReference type="SUPFAM" id="SSF49503">
    <property type="entry name" value="Cupredoxins"/>
    <property type="match status" value="1"/>
</dbReference>
<keyword evidence="1" id="KW-0472">Membrane</keyword>
<dbReference type="Proteomes" id="UP000264006">
    <property type="component" value="Chromosome"/>
</dbReference>
<sequence>MSTRFLLALSAVALLLVVLAVPAFAQEITVTADGVSPDPLTIEVGDTVAFTNTSEEEVRFFDDGERWDSGPLAPGDVFSITFLEAGRITYTTDDGSRSGVIIVGETAPADVPLADTGAPVGVLLSGALGAFAAGAVLLRRTA</sequence>
<dbReference type="InterPro" id="IPR008972">
    <property type="entry name" value="Cupredoxin"/>
</dbReference>